<comment type="pathway">
    <text evidence="4">Amino-acid biosynthesis; L-tryptophan biosynthesis; L-tryptophan from chorismate: step 4/5.</text>
</comment>
<protein>
    <recommendedName>
        <fullName evidence="15">N-(5'-phosphoribosyl)anthranilate isomerase</fullName>
        <shortName evidence="15">PRAI</shortName>
        <ecNumber evidence="15">5.3.1.24</ecNumber>
    </recommendedName>
</protein>
<comment type="similarity">
    <text evidence="15">Belongs to the TrpF family.</text>
</comment>
<evidence type="ECO:0000256" key="15">
    <source>
        <dbReference type="HAMAP-Rule" id="MF_00135"/>
    </source>
</evidence>
<dbReference type="InterPro" id="IPR001468">
    <property type="entry name" value="Indole-3-GlycerolPSynthase_CS"/>
</dbReference>
<evidence type="ECO:0000256" key="2">
    <source>
        <dbReference type="ARBA" id="ARBA00001633"/>
    </source>
</evidence>
<keyword evidence="8" id="KW-0210">Decarboxylase</keyword>
<dbReference type="GO" id="GO:0004640">
    <property type="term" value="F:phosphoribosylanthranilate isomerase activity"/>
    <property type="evidence" value="ECO:0007669"/>
    <property type="project" value="UniProtKB-UniRule"/>
</dbReference>
<dbReference type="HAMAP" id="MF_00135">
    <property type="entry name" value="PRAI"/>
    <property type="match status" value="1"/>
</dbReference>
<evidence type="ECO:0000256" key="10">
    <source>
        <dbReference type="ARBA" id="ARBA00023141"/>
    </source>
</evidence>
<comment type="catalytic activity">
    <reaction evidence="1 15">
        <text>N-(5-phospho-beta-D-ribosyl)anthranilate = 1-(2-carboxyphenylamino)-1-deoxy-D-ribulose 5-phosphate</text>
        <dbReference type="Rhea" id="RHEA:21540"/>
        <dbReference type="ChEBI" id="CHEBI:18277"/>
        <dbReference type="ChEBI" id="CHEBI:58613"/>
        <dbReference type="EC" id="5.3.1.24"/>
    </reaction>
</comment>
<comment type="catalytic activity">
    <reaction evidence="2">
        <text>1-(2-carboxyphenylamino)-1-deoxy-D-ribulose 5-phosphate + H(+) = (1S,2R)-1-C-(indol-3-yl)glycerol 3-phosphate + CO2 + H2O</text>
        <dbReference type="Rhea" id="RHEA:23476"/>
        <dbReference type="ChEBI" id="CHEBI:15377"/>
        <dbReference type="ChEBI" id="CHEBI:15378"/>
        <dbReference type="ChEBI" id="CHEBI:16526"/>
        <dbReference type="ChEBI" id="CHEBI:58613"/>
        <dbReference type="ChEBI" id="CHEBI:58866"/>
        <dbReference type="EC" id="4.1.1.48"/>
    </reaction>
</comment>
<dbReference type="RefSeq" id="WP_198442419.1">
    <property type="nucleotide sequence ID" value="NZ_CBCSHE010000008.1"/>
</dbReference>
<evidence type="ECO:0000313" key="18">
    <source>
        <dbReference type="EMBL" id="QQA00724.1"/>
    </source>
</evidence>
<evidence type="ECO:0000256" key="12">
    <source>
        <dbReference type="ARBA" id="ARBA00023239"/>
    </source>
</evidence>
<keyword evidence="19" id="KW-1185">Reference proteome</keyword>
<evidence type="ECO:0000313" key="19">
    <source>
        <dbReference type="Proteomes" id="UP000595224"/>
    </source>
</evidence>
<evidence type="ECO:0000256" key="8">
    <source>
        <dbReference type="ARBA" id="ARBA00022793"/>
    </source>
</evidence>
<comment type="similarity">
    <text evidence="5">In the N-terminal section; belongs to the TrpC family.</text>
</comment>
<dbReference type="AlphaFoldDB" id="A0A7T3RCN6"/>
<evidence type="ECO:0000256" key="5">
    <source>
        <dbReference type="ARBA" id="ARBA00007902"/>
    </source>
</evidence>
<proteinExistence type="inferred from homology"/>
<dbReference type="Pfam" id="PF00218">
    <property type="entry name" value="IGPS"/>
    <property type="match status" value="1"/>
</dbReference>
<dbReference type="CDD" id="cd00331">
    <property type="entry name" value="IGPS"/>
    <property type="match status" value="1"/>
</dbReference>
<dbReference type="InterPro" id="IPR001240">
    <property type="entry name" value="PRAI_dom"/>
</dbReference>
<evidence type="ECO:0000256" key="1">
    <source>
        <dbReference type="ARBA" id="ARBA00001164"/>
    </source>
</evidence>
<dbReference type="UniPathway" id="UPA00035">
    <property type="reaction ID" value="UER00042"/>
</dbReference>
<evidence type="ECO:0000256" key="14">
    <source>
        <dbReference type="ARBA" id="ARBA00025592"/>
    </source>
</evidence>
<dbReference type="PROSITE" id="PS00614">
    <property type="entry name" value="IGPS"/>
    <property type="match status" value="1"/>
</dbReference>
<evidence type="ECO:0000256" key="3">
    <source>
        <dbReference type="ARBA" id="ARBA00004664"/>
    </source>
</evidence>
<feature type="domain" description="N-(5'phosphoribosyl) anthranilate isomerase (PRAI)" evidence="17">
    <location>
        <begin position="286"/>
        <end position="474"/>
    </location>
</feature>
<keyword evidence="10 15" id="KW-0057">Aromatic amino acid biosynthesis</keyword>
<dbReference type="PANTHER" id="PTHR22854:SF2">
    <property type="entry name" value="INDOLE-3-GLYCEROL-PHOSPHATE SYNTHASE"/>
    <property type="match status" value="1"/>
</dbReference>
<accession>A0A7T3RCN6</accession>
<comment type="function">
    <text evidence="14">Bifunctional enzyme that catalyzes two sequential steps of tryptophan biosynthetic pathway. The first reaction is catalyzed by the isomerase, coded by the TrpF domain; the second reaction is catalyzed by the synthase, coded by the TrpC domain.</text>
</comment>
<keyword evidence="12" id="KW-0456">Lyase</keyword>
<evidence type="ECO:0000256" key="11">
    <source>
        <dbReference type="ARBA" id="ARBA00023235"/>
    </source>
</evidence>
<evidence type="ECO:0000259" key="16">
    <source>
        <dbReference type="Pfam" id="PF00218"/>
    </source>
</evidence>
<keyword evidence="13" id="KW-0511">Multifunctional enzyme</keyword>
<feature type="domain" description="Indole-3-glycerol phosphate synthase" evidence="16">
    <location>
        <begin position="43"/>
        <end position="250"/>
    </location>
</feature>
<dbReference type="EC" id="5.3.1.24" evidence="15"/>
<dbReference type="PANTHER" id="PTHR22854">
    <property type="entry name" value="TRYPTOPHAN BIOSYNTHESIS PROTEIN"/>
    <property type="match status" value="1"/>
</dbReference>
<dbReference type="EMBL" id="CP064936">
    <property type="protein sequence ID" value="QQA00724.1"/>
    <property type="molecule type" value="Genomic_DNA"/>
</dbReference>
<evidence type="ECO:0000256" key="13">
    <source>
        <dbReference type="ARBA" id="ARBA00023268"/>
    </source>
</evidence>
<dbReference type="GO" id="GO:0000162">
    <property type="term" value="P:L-tryptophan biosynthetic process"/>
    <property type="evidence" value="ECO:0007669"/>
    <property type="project" value="UniProtKB-UniRule"/>
</dbReference>
<dbReference type="InterPro" id="IPR013785">
    <property type="entry name" value="Aldolase_TIM"/>
</dbReference>
<dbReference type="KEGG" id="tper:IWA51_10760"/>
<sequence>MACEKNIVAQIVEQRKKDIAERGYNFGYEIPKKRERPVFPFMQNRGVILEVKRASPSKGDIAPQLNAAKTALTYAECGASAISVLTEENYFKGSIADLIAVCKAVNNVAVLRKDFLIDEEEIQIAYLCGADAVLLIAGILEKEKLESMIKKCASLGIKAFLEVRTLSDAEKINSLKKYSDTIVCGINSRNLKTFDVDTLVPAMYKSLLGTKVVFESGLLSSNACTKAGEMGFTGILLGEGAARNPDMAKEFVISFMNAQQNANGIFWTRVAQKIYSNKKNNRPLVKLCGLTNCEDAVYAAKAGADFCGFILSEGYSRSISLQTAEECCREVKNISDAITVAVLTELKSERAKAAINFVKENKINCIQVHGIEYKEAEKNLEGIPHYYTVCGDGESLAKKTEELSFFGEPRFIQDSKNHGYKKPANGEHWLAGGITHENVRSLIQKFNPELIDISGGTETVTGKKDYGKIDRIFEKISYGE</sequence>
<gene>
    <name evidence="15" type="primary">trpF</name>
    <name evidence="18" type="ORF">IWA51_10760</name>
</gene>
<dbReference type="InterPro" id="IPR011060">
    <property type="entry name" value="RibuloseP-bd_barrel"/>
</dbReference>
<comment type="similarity">
    <text evidence="6">In the C-terminal section; belongs to the TrpF family.</text>
</comment>
<dbReference type="InterPro" id="IPR045186">
    <property type="entry name" value="Indole-3-glycerol_P_synth"/>
</dbReference>
<evidence type="ECO:0000256" key="4">
    <source>
        <dbReference type="ARBA" id="ARBA00004696"/>
    </source>
</evidence>
<evidence type="ECO:0000256" key="7">
    <source>
        <dbReference type="ARBA" id="ARBA00022605"/>
    </source>
</evidence>
<keyword evidence="11 15" id="KW-0413">Isomerase</keyword>
<comment type="pathway">
    <text evidence="3 15">Amino-acid biosynthesis; L-tryptophan biosynthesis; L-tryptophan from chorismate: step 3/5.</text>
</comment>
<evidence type="ECO:0000256" key="6">
    <source>
        <dbReference type="ARBA" id="ARBA00009847"/>
    </source>
</evidence>
<keyword evidence="9 15" id="KW-0822">Tryptophan biosynthesis</keyword>
<dbReference type="InterPro" id="IPR013798">
    <property type="entry name" value="Indole-3-glycerol_P_synth_dom"/>
</dbReference>
<dbReference type="SUPFAM" id="SSF51366">
    <property type="entry name" value="Ribulose-phoshate binding barrel"/>
    <property type="match status" value="2"/>
</dbReference>
<dbReference type="Pfam" id="PF00697">
    <property type="entry name" value="PRAI"/>
    <property type="match status" value="1"/>
</dbReference>
<organism evidence="18 19">
    <name type="scientific">Treponema peruense</name>
    <dbReference type="NCBI Taxonomy" id="2787628"/>
    <lineage>
        <taxon>Bacteria</taxon>
        <taxon>Pseudomonadati</taxon>
        <taxon>Spirochaetota</taxon>
        <taxon>Spirochaetia</taxon>
        <taxon>Spirochaetales</taxon>
        <taxon>Treponemataceae</taxon>
        <taxon>Treponema</taxon>
    </lineage>
</organism>
<dbReference type="Gene3D" id="3.20.20.70">
    <property type="entry name" value="Aldolase class I"/>
    <property type="match status" value="2"/>
</dbReference>
<name>A0A7T3RCN6_9SPIR</name>
<evidence type="ECO:0000256" key="9">
    <source>
        <dbReference type="ARBA" id="ARBA00022822"/>
    </source>
</evidence>
<keyword evidence="7 15" id="KW-0028">Amino-acid biosynthesis</keyword>
<reference evidence="18 19" key="1">
    <citation type="submission" date="2020-11" db="EMBL/GenBank/DDBJ databases">
        <title>Treponema Peruensis nv. sp., first commensal Treponema isolated from human feces.</title>
        <authorList>
            <person name="Belkhou C."/>
            <person name="Raes J."/>
        </authorList>
    </citation>
    <scope>NUCLEOTIDE SEQUENCE [LARGE SCALE GENOMIC DNA]</scope>
    <source>
        <strain evidence="18 19">RCC2812</strain>
    </source>
</reference>
<dbReference type="Proteomes" id="UP000595224">
    <property type="component" value="Chromosome"/>
</dbReference>
<dbReference type="GO" id="GO:0004425">
    <property type="term" value="F:indole-3-glycerol-phosphate synthase activity"/>
    <property type="evidence" value="ECO:0007669"/>
    <property type="project" value="UniProtKB-EC"/>
</dbReference>
<evidence type="ECO:0000259" key="17">
    <source>
        <dbReference type="Pfam" id="PF00697"/>
    </source>
</evidence>